<dbReference type="InterPro" id="IPR010106">
    <property type="entry name" value="RpnA"/>
</dbReference>
<evidence type="ECO:0000313" key="2">
    <source>
        <dbReference type="Proteomes" id="UP000321183"/>
    </source>
</evidence>
<protein>
    <recommendedName>
        <fullName evidence="3">Transposase</fullName>
    </recommendedName>
</protein>
<dbReference type="RefSeq" id="WP_232049266.1">
    <property type="nucleotide sequence ID" value="NZ_AP019563.1"/>
</dbReference>
<name>A0A510G6H5_9RICK</name>
<dbReference type="KEGG" id="ras:RAS_02570"/>
<gene>
    <name evidence="1" type="ORF">RAS_02570</name>
</gene>
<reference evidence="1 2" key="1">
    <citation type="submission" date="2019-04" db="EMBL/GenBank/DDBJ databases">
        <title>Draft genome sequence of Rickettsia asiatica Maytaro1284.</title>
        <authorList>
            <person name="Thu M."/>
            <person name="Qiu Y."/>
            <person name="Nakao R."/>
        </authorList>
    </citation>
    <scope>NUCLEOTIDE SEQUENCE [LARGE SCALE GENOMIC DNA]</scope>
    <source>
        <strain evidence="1 2">Maytaro1284</strain>
    </source>
</reference>
<sequence>MFLTPRIALVFKKLFGVEENKDLLISLINSVVSEEDKVVEITLLNPYNFQNFQTDKLSILDIKAKNQDGKRFNIEIQISDDLHYDKRILYYWSKVYAEQMQQGFPYSQLTKTIAIHILNFEIIAAAENYHNVFHIMENKSKNKYFHDFEIHTLELTKFTSDSDELKDIIGKVKNSLDRWLAFLSRNDLLSKDNLPEELDDIHIKKALEVMEIMSFNETERVAYEDHLKWFRDKYSVIESAKEEGLMEGIAEGFKKGIEKGEKDKTIQVAKEMLADNENL</sequence>
<dbReference type="Pfam" id="PF12784">
    <property type="entry name" value="PDDEXK_2"/>
    <property type="match status" value="1"/>
</dbReference>
<dbReference type="AlphaFoldDB" id="A0A510G6H5"/>
<dbReference type="NCBIfam" id="TIGR01784">
    <property type="entry name" value="T_den_put_tspse"/>
    <property type="match status" value="1"/>
</dbReference>
<evidence type="ECO:0000313" key="1">
    <source>
        <dbReference type="EMBL" id="BBJ31148.1"/>
    </source>
</evidence>
<dbReference type="PANTHER" id="PTHR41317:SF1">
    <property type="entry name" value="PD-(D_E)XK NUCLEASE FAMILY TRANSPOSASE"/>
    <property type="match status" value="1"/>
</dbReference>
<dbReference type="Proteomes" id="UP000321183">
    <property type="component" value="Chromosome"/>
</dbReference>
<accession>A0A510G6H5</accession>
<proteinExistence type="predicted"/>
<dbReference type="PANTHER" id="PTHR41317">
    <property type="entry name" value="PD-(D_E)XK NUCLEASE FAMILY TRANSPOSASE"/>
    <property type="match status" value="1"/>
</dbReference>
<keyword evidence="2" id="KW-1185">Reference proteome</keyword>
<dbReference type="EMBL" id="AP019563">
    <property type="protein sequence ID" value="BBJ31148.1"/>
    <property type="molecule type" value="Genomic_DNA"/>
</dbReference>
<organism evidence="1 2">
    <name type="scientific">Rickettsia asiatica</name>
    <dbReference type="NCBI Taxonomy" id="238800"/>
    <lineage>
        <taxon>Bacteria</taxon>
        <taxon>Pseudomonadati</taxon>
        <taxon>Pseudomonadota</taxon>
        <taxon>Alphaproteobacteria</taxon>
        <taxon>Rickettsiales</taxon>
        <taxon>Rickettsiaceae</taxon>
        <taxon>Rickettsieae</taxon>
        <taxon>Rickettsia</taxon>
        <taxon>spotted fever group</taxon>
    </lineage>
</organism>
<evidence type="ECO:0008006" key="3">
    <source>
        <dbReference type="Google" id="ProtNLM"/>
    </source>
</evidence>